<keyword evidence="1" id="KW-0812">Transmembrane</keyword>
<name>A0A381VE59_9ZZZZ</name>
<dbReference type="NCBIfam" id="TIGR04370">
    <property type="entry name" value="glyco_rpt_poly"/>
    <property type="match status" value="1"/>
</dbReference>
<feature type="transmembrane region" description="Helical" evidence="1">
    <location>
        <begin position="192"/>
        <end position="216"/>
    </location>
</feature>
<keyword evidence="1" id="KW-1133">Transmembrane helix</keyword>
<dbReference type="EMBL" id="UINC01008593">
    <property type="protein sequence ID" value="SVA38649.1"/>
    <property type="molecule type" value="Genomic_DNA"/>
</dbReference>
<feature type="transmembrane region" description="Helical" evidence="1">
    <location>
        <begin position="374"/>
        <end position="395"/>
    </location>
</feature>
<feature type="transmembrane region" description="Helical" evidence="1">
    <location>
        <begin position="6"/>
        <end position="24"/>
    </location>
</feature>
<feature type="transmembrane region" description="Helical" evidence="1">
    <location>
        <begin position="31"/>
        <end position="48"/>
    </location>
</feature>
<protein>
    <recommendedName>
        <fullName evidence="3">Oligosaccharide repeat unit polymerase</fullName>
    </recommendedName>
</protein>
<feature type="transmembrane region" description="Helical" evidence="1">
    <location>
        <begin position="162"/>
        <end position="180"/>
    </location>
</feature>
<evidence type="ECO:0000256" key="1">
    <source>
        <dbReference type="SAM" id="Phobius"/>
    </source>
</evidence>
<feature type="transmembrane region" description="Helical" evidence="1">
    <location>
        <begin position="236"/>
        <end position="256"/>
    </location>
</feature>
<organism evidence="2">
    <name type="scientific">marine metagenome</name>
    <dbReference type="NCBI Taxonomy" id="408172"/>
    <lineage>
        <taxon>unclassified sequences</taxon>
        <taxon>metagenomes</taxon>
        <taxon>ecological metagenomes</taxon>
    </lineage>
</organism>
<sequence>MDLVSLITVLLAMVILAVISRLYNQSWLEPGSFFLVVWFGFIVLPLIVAPENPIYPFSIWYIFSFAVAILLGSAVWNKVDPATRLGKALTMGVPLDRYANILFNFTLVFTAISIAGVGVLIFSGMSRYNLTFDLFSLSSLPNLFYVDRDTGIFTLSWSVKGLMYLVYTAALLGGITYRLLQEWKRYFCLLPLLIALFYGLTLAVRSGIILSIILWFSGWCGAKVYMKDQTFKIKTVGLAVVSLIFFVFIFISVNWLRSGADDPFLIMALLDNARITYFGHLTAFSTWINGYQYKSLAFGANTFSGPLDLLGVIDRKIGFYEENIYLSGRGYTNIFTFFRGLVEDFSIPGTLLAGFVIGLLARLVYNRCCYGQCLWLLPLTLFYAFILYSPIISIFNYNSVIMAWVITSIPLVLIHKRLLL</sequence>
<evidence type="ECO:0008006" key="3">
    <source>
        <dbReference type="Google" id="ProtNLM"/>
    </source>
</evidence>
<feature type="transmembrane region" description="Helical" evidence="1">
    <location>
        <begin position="98"/>
        <end position="122"/>
    </location>
</feature>
<reference evidence="2" key="1">
    <citation type="submission" date="2018-05" db="EMBL/GenBank/DDBJ databases">
        <authorList>
            <person name="Lanie J.A."/>
            <person name="Ng W.-L."/>
            <person name="Kazmierczak K.M."/>
            <person name="Andrzejewski T.M."/>
            <person name="Davidsen T.M."/>
            <person name="Wayne K.J."/>
            <person name="Tettelin H."/>
            <person name="Glass J.I."/>
            <person name="Rusch D."/>
            <person name="Podicherti R."/>
            <person name="Tsui H.-C.T."/>
            <person name="Winkler M.E."/>
        </authorList>
    </citation>
    <scope>NUCLEOTIDE SEQUENCE</scope>
</reference>
<gene>
    <name evidence="2" type="ORF">METZ01_LOCUS91503</name>
</gene>
<feature type="transmembrane region" description="Helical" evidence="1">
    <location>
        <begin position="345"/>
        <end position="365"/>
    </location>
</feature>
<keyword evidence="1" id="KW-0472">Membrane</keyword>
<feature type="transmembrane region" description="Helical" evidence="1">
    <location>
        <begin position="401"/>
        <end position="419"/>
    </location>
</feature>
<accession>A0A381VE59</accession>
<proteinExistence type="predicted"/>
<evidence type="ECO:0000313" key="2">
    <source>
        <dbReference type="EMBL" id="SVA38649.1"/>
    </source>
</evidence>
<feature type="transmembrane region" description="Helical" evidence="1">
    <location>
        <begin position="54"/>
        <end position="77"/>
    </location>
</feature>
<dbReference type="AlphaFoldDB" id="A0A381VE59"/>